<sequence>MSSPAAALLKKLDTGPRGPIVLMFYDGYELKARAKLGERLFHDARCAARAVWRRLKGKQVNTGFYAAFIALCDGLRQLGCDVRINDFGAARARPGYPIGLAGYPDVLDRADLPNPVIFGPGDPGYPDTAGVWAAQDKVKFVIQPSDWFVDYYRPFCGDKMLRCPVGIDVAQLADTSGSSKSIDVLIYDKIRWHQDVLVPAVRGRLIEKLEAEGKTYRVLEYGKHTQQMFFAALEGSRSMAFLCEHETQGLACEEAMAMNIPIFAWEEERLVDPRQLPFAAPDLKVSSVPYFDETCGATFKVDQLENAFDAFWSKLPSYKPRAYVTANLSPESTALVYLKAYASIAKG</sequence>
<name>A0A494TCN3_SPHPE</name>
<dbReference type="EMBL" id="CP032829">
    <property type="protein sequence ID" value="AYJ86950.1"/>
    <property type="molecule type" value="Genomic_DNA"/>
</dbReference>
<organism evidence="1 2">
    <name type="scientific">Sphingomonas paeninsulae</name>
    <dbReference type="NCBI Taxonomy" id="2319844"/>
    <lineage>
        <taxon>Bacteria</taxon>
        <taxon>Pseudomonadati</taxon>
        <taxon>Pseudomonadota</taxon>
        <taxon>Alphaproteobacteria</taxon>
        <taxon>Sphingomonadales</taxon>
        <taxon>Sphingomonadaceae</taxon>
        <taxon>Sphingomonas</taxon>
    </lineage>
</organism>
<dbReference type="Proteomes" id="UP000276254">
    <property type="component" value="Chromosome"/>
</dbReference>
<dbReference type="AlphaFoldDB" id="A0A494TCN3"/>
<dbReference type="OrthoDB" id="7374792at2"/>
<dbReference type="RefSeq" id="WP_121153753.1">
    <property type="nucleotide sequence ID" value="NZ_CP032829.1"/>
</dbReference>
<dbReference type="KEGG" id="spha:D3Y57_14655"/>
<evidence type="ECO:0000313" key="2">
    <source>
        <dbReference type="Proteomes" id="UP000276254"/>
    </source>
</evidence>
<keyword evidence="2" id="KW-1185">Reference proteome</keyword>
<keyword evidence="1" id="KW-0808">Transferase</keyword>
<dbReference type="GO" id="GO:0016740">
    <property type="term" value="F:transferase activity"/>
    <property type="evidence" value="ECO:0007669"/>
    <property type="project" value="UniProtKB-KW"/>
</dbReference>
<dbReference type="SUPFAM" id="SSF53756">
    <property type="entry name" value="UDP-Glycosyltransferase/glycogen phosphorylase"/>
    <property type="match status" value="1"/>
</dbReference>
<evidence type="ECO:0000313" key="1">
    <source>
        <dbReference type="EMBL" id="AYJ86950.1"/>
    </source>
</evidence>
<gene>
    <name evidence="1" type="ORF">D3Y57_14655</name>
</gene>
<reference evidence="1 2" key="1">
    <citation type="submission" date="2018-09" db="EMBL/GenBank/DDBJ databases">
        <title>Sphingomonas peninsula sp. nov., isolated from fildes peninsula, Antarctic soil.</title>
        <authorList>
            <person name="Yingchao G."/>
        </authorList>
    </citation>
    <scope>NUCLEOTIDE SEQUENCE [LARGE SCALE GENOMIC DNA]</scope>
    <source>
        <strain evidence="1 2">YZ-8</strain>
    </source>
</reference>
<accession>A0A494TCN3</accession>
<proteinExistence type="predicted"/>
<protein>
    <submittedName>
        <fullName evidence="1">Glycosyltransferase family 1 protein</fullName>
    </submittedName>
</protein>